<dbReference type="Gene3D" id="3.90.220.20">
    <property type="entry name" value="DNA methylase specificity domains"/>
    <property type="match status" value="2"/>
</dbReference>
<dbReference type="Gene3D" id="1.10.287.1120">
    <property type="entry name" value="Bipartite methylase S protein"/>
    <property type="match status" value="1"/>
</dbReference>
<dbReference type="PANTHER" id="PTHR30408">
    <property type="entry name" value="TYPE-1 RESTRICTION ENZYME ECOKI SPECIFICITY PROTEIN"/>
    <property type="match status" value="1"/>
</dbReference>
<dbReference type="GO" id="GO:0003677">
    <property type="term" value="F:DNA binding"/>
    <property type="evidence" value="ECO:0007669"/>
    <property type="project" value="UniProtKB-KW"/>
</dbReference>
<dbReference type="InterPro" id="IPR044946">
    <property type="entry name" value="Restrct_endonuc_typeI_TRD_sf"/>
</dbReference>
<feature type="domain" description="Type I restriction modification DNA specificity" evidence="4">
    <location>
        <begin position="277"/>
        <end position="394"/>
    </location>
</feature>
<gene>
    <name evidence="5" type="ORF">BECKLFY1418B_GA0070995_100187</name>
</gene>
<dbReference type="SUPFAM" id="SSF116734">
    <property type="entry name" value="DNA methylase specificity domain"/>
    <property type="match status" value="2"/>
</dbReference>
<dbReference type="InterPro" id="IPR000055">
    <property type="entry name" value="Restrct_endonuc_typeI_TRD"/>
</dbReference>
<dbReference type="GO" id="GO:0009307">
    <property type="term" value="P:DNA restriction-modification system"/>
    <property type="evidence" value="ECO:0007669"/>
    <property type="project" value="UniProtKB-KW"/>
</dbReference>
<dbReference type="EMBL" id="CAADFF010000001">
    <property type="protein sequence ID" value="VFJ86057.1"/>
    <property type="molecule type" value="Genomic_DNA"/>
</dbReference>
<accession>A0A450U4Z5</accession>
<proteinExistence type="inferred from homology"/>
<evidence type="ECO:0000313" key="5">
    <source>
        <dbReference type="EMBL" id="VFJ86057.1"/>
    </source>
</evidence>
<evidence type="ECO:0000256" key="1">
    <source>
        <dbReference type="ARBA" id="ARBA00010923"/>
    </source>
</evidence>
<dbReference type="AlphaFoldDB" id="A0A450U4Z5"/>
<dbReference type="Pfam" id="PF01420">
    <property type="entry name" value="Methylase_S"/>
    <property type="match status" value="1"/>
</dbReference>
<sequence length="434" mass="49885">MMDDNLVAPLSNLIDIKHGYPFPSRYFTDVPTDYILLTPGNFTKDQRLSFEQNITYYDGPIPDGFILDSGDLLIVMTDLATDMVILGNAVVLPPCGLNRKILHNQRIGKVIDKDRPANRTFLMYLLNSHAVHKEIRITATGSTVRHTSPAKILNAMVWAPGITEQQRIADILSQWDHVISLMERLIAAKRQRRKALAQKLLSGKRRFPKFIGSAIKIQDPCPTEWDYPRIGEIARPVAKRNKKGDRLPVLSCTKYQGLVDSFHYFSRERTGRNLFAYKRVRHGTFVYATNHIEEGSIGYQDLYDEALVSPMYTAFETCDRIHDGFLYLVLKTERYRRIFAINTNASVDRRGGLRWGEFAKIRVPLPSLAEQEAITRVFTIADREIELLQRQLAALWQQKKGLMQKLFTGWVRVGDSKQGWQSFAQNRQSMTRHR</sequence>
<evidence type="ECO:0000259" key="4">
    <source>
        <dbReference type="Pfam" id="PF01420"/>
    </source>
</evidence>
<organism evidence="5">
    <name type="scientific">Candidatus Kentrum sp. LFY</name>
    <dbReference type="NCBI Taxonomy" id="2126342"/>
    <lineage>
        <taxon>Bacteria</taxon>
        <taxon>Pseudomonadati</taxon>
        <taxon>Pseudomonadota</taxon>
        <taxon>Gammaproteobacteria</taxon>
        <taxon>Candidatus Kentrum</taxon>
    </lineage>
</organism>
<evidence type="ECO:0000256" key="2">
    <source>
        <dbReference type="ARBA" id="ARBA00022747"/>
    </source>
</evidence>
<name>A0A450U4Z5_9GAMM</name>
<evidence type="ECO:0000256" key="3">
    <source>
        <dbReference type="ARBA" id="ARBA00023125"/>
    </source>
</evidence>
<dbReference type="InterPro" id="IPR052021">
    <property type="entry name" value="Type-I_RS_S_subunit"/>
</dbReference>
<dbReference type="PANTHER" id="PTHR30408:SF12">
    <property type="entry name" value="TYPE I RESTRICTION ENZYME MJAVIII SPECIFICITY SUBUNIT"/>
    <property type="match status" value="1"/>
</dbReference>
<keyword evidence="2" id="KW-0680">Restriction system</keyword>
<keyword evidence="3" id="KW-0238">DNA-binding</keyword>
<comment type="similarity">
    <text evidence="1">Belongs to the type-I restriction system S methylase family.</text>
</comment>
<reference evidence="5" key="1">
    <citation type="submission" date="2019-02" db="EMBL/GenBank/DDBJ databases">
        <authorList>
            <person name="Gruber-Vodicka R. H."/>
            <person name="Seah K. B. B."/>
        </authorList>
    </citation>
    <scope>NUCLEOTIDE SEQUENCE</scope>
    <source>
        <strain evidence="5">BECK_M7</strain>
    </source>
</reference>
<protein>
    <submittedName>
        <fullName evidence="5">Type I restriction enzyme, S subunit</fullName>
    </submittedName>
</protein>